<sequence>MKRILLIRHCHAVGQHKDSPLSKQGNLQAYELANLLENLSFPIDRIITSPFLRAKETIKPFANRTGLPIECDERLKERLLSEQPIDDWMDVLEESFHNDQFKLPGGESSRDAYERADQLLTDCLNNDDFENTIIVTHGNLLALMLKKFQIEFGFHEWKTLTNPDVFFVQRVGGEFIVERLWKDRD</sequence>
<evidence type="ECO:0000313" key="1">
    <source>
        <dbReference type="EMBL" id="PWU68698.1"/>
    </source>
</evidence>
<dbReference type="GO" id="GO:0016791">
    <property type="term" value="F:phosphatase activity"/>
    <property type="evidence" value="ECO:0007669"/>
    <property type="project" value="TreeGrafter"/>
</dbReference>
<dbReference type="EMBL" id="QGTD01000008">
    <property type="protein sequence ID" value="PWU68698.1"/>
    <property type="molecule type" value="Genomic_DNA"/>
</dbReference>
<dbReference type="InterPro" id="IPR013078">
    <property type="entry name" value="His_Pase_superF_clade-1"/>
</dbReference>
<dbReference type="GO" id="GO:0005737">
    <property type="term" value="C:cytoplasm"/>
    <property type="evidence" value="ECO:0007669"/>
    <property type="project" value="TreeGrafter"/>
</dbReference>
<keyword evidence="2" id="KW-1185">Reference proteome</keyword>
<dbReference type="CDD" id="cd07067">
    <property type="entry name" value="HP_PGM_like"/>
    <property type="match status" value="1"/>
</dbReference>
<dbReference type="OrthoDB" id="512570at2"/>
<organism evidence="1 2">
    <name type="scientific">Gracilibacillus dipsosauri</name>
    <dbReference type="NCBI Taxonomy" id="178340"/>
    <lineage>
        <taxon>Bacteria</taxon>
        <taxon>Bacillati</taxon>
        <taxon>Bacillota</taxon>
        <taxon>Bacilli</taxon>
        <taxon>Bacillales</taxon>
        <taxon>Bacillaceae</taxon>
        <taxon>Gracilibacillus</taxon>
    </lineage>
</organism>
<dbReference type="SMART" id="SM00855">
    <property type="entry name" value="PGAM"/>
    <property type="match status" value="1"/>
</dbReference>
<dbReference type="Pfam" id="PF00300">
    <property type="entry name" value="His_Phos_1"/>
    <property type="match status" value="1"/>
</dbReference>
<dbReference type="InterPro" id="IPR029033">
    <property type="entry name" value="His_PPase_superfam"/>
</dbReference>
<dbReference type="PANTHER" id="PTHR48100:SF1">
    <property type="entry name" value="HISTIDINE PHOSPHATASE FAMILY PROTEIN-RELATED"/>
    <property type="match status" value="1"/>
</dbReference>
<evidence type="ECO:0000313" key="2">
    <source>
        <dbReference type="Proteomes" id="UP000245624"/>
    </source>
</evidence>
<dbReference type="Proteomes" id="UP000245624">
    <property type="component" value="Unassembled WGS sequence"/>
</dbReference>
<comment type="caution">
    <text evidence="1">The sequence shown here is derived from an EMBL/GenBank/DDBJ whole genome shotgun (WGS) entry which is preliminary data.</text>
</comment>
<protein>
    <submittedName>
        <fullName evidence="1">Histidine phosphatase family protein</fullName>
    </submittedName>
</protein>
<dbReference type="InterPro" id="IPR050275">
    <property type="entry name" value="PGM_Phosphatase"/>
</dbReference>
<dbReference type="RefSeq" id="WP_109984304.1">
    <property type="nucleotide sequence ID" value="NZ_QGTD01000008.1"/>
</dbReference>
<dbReference type="AlphaFoldDB" id="A0A317L1G6"/>
<dbReference type="SUPFAM" id="SSF53254">
    <property type="entry name" value="Phosphoglycerate mutase-like"/>
    <property type="match status" value="1"/>
</dbReference>
<proteinExistence type="predicted"/>
<reference evidence="1 2" key="1">
    <citation type="submission" date="2018-05" db="EMBL/GenBank/DDBJ databases">
        <title>Genomic analysis of Gracilibacillus dipsosauri DD1 reveals novel features of a salt-tolerant amylase.</title>
        <authorList>
            <person name="Deutch C.E."/>
            <person name="Yang S."/>
        </authorList>
    </citation>
    <scope>NUCLEOTIDE SEQUENCE [LARGE SCALE GENOMIC DNA]</scope>
    <source>
        <strain evidence="1 2">DD1</strain>
    </source>
</reference>
<dbReference type="Gene3D" id="3.40.50.1240">
    <property type="entry name" value="Phosphoglycerate mutase-like"/>
    <property type="match status" value="1"/>
</dbReference>
<accession>A0A317L1G6</accession>
<gene>
    <name evidence="1" type="ORF">DLJ74_09725</name>
</gene>
<dbReference type="PANTHER" id="PTHR48100">
    <property type="entry name" value="BROAD-SPECIFICITY PHOSPHATASE YOR283W-RELATED"/>
    <property type="match status" value="1"/>
</dbReference>
<name>A0A317L1G6_9BACI</name>